<dbReference type="AlphaFoldDB" id="R4K8V5"/>
<dbReference type="InterPro" id="IPR027417">
    <property type="entry name" value="P-loop_NTPase"/>
</dbReference>
<geneLocation type="plasmid" evidence="1 2">
    <name>pCLOPA01</name>
</geneLocation>
<dbReference type="HOGENOM" id="CLU_060727_0_0_9"/>
<dbReference type="Proteomes" id="UP000013523">
    <property type="component" value="Plasmid pCLOPA01"/>
</dbReference>
<reference evidence="1 2" key="1">
    <citation type="submission" date="2012-01" db="EMBL/GenBank/DDBJ databases">
        <title>Complete sequence of plasmid of Clostridium pasteurianum BC1.</title>
        <authorList>
            <consortium name="US DOE Joint Genome Institute"/>
            <person name="Lucas S."/>
            <person name="Han J."/>
            <person name="Lapidus A."/>
            <person name="Cheng J.-F."/>
            <person name="Goodwin L."/>
            <person name="Pitluck S."/>
            <person name="Peters L."/>
            <person name="Mikhailova N."/>
            <person name="Teshima H."/>
            <person name="Detter J.C."/>
            <person name="Han C."/>
            <person name="Tapia R."/>
            <person name="Land M."/>
            <person name="Hauser L."/>
            <person name="Kyrpides N."/>
            <person name="Ivanova N."/>
            <person name="Pagani I."/>
            <person name="Dunn J."/>
            <person name="Taghavi S."/>
            <person name="Francis A."/>
            <person name="van der Lelie D."/>
            <person name="Woyke T."/>
        </authorList>
    </citation>
    <scope>NUCLEOTIDE SEQUENCE [LARGE SCALE GENOMIC DNA]</scope>
    <source>
        <strain evidence="1 2">BC1</strain>
        <plasmid evidence="1 2">pCLOPA01</plasmid>
    </source>
</reference>
<sequence>MKNKVMIYPFDIESAPLIRHNNLINEYDIVAAVSPNGWGFNGKDIGNVDSGELINLKISSDFDESLKNCDTVFFNEPSRNIDFNKFIFPHIMKAVNSLKNIICTIELEQKIINEISSICTKNNKLFKYFPNKDMDTKKPLSEKIYTIDVPVIFVVGLSERTNKFEIQLNLRENFKKMGYKVSQIGSRHYCELFDFHSFPRFMYSTLITESEKIILFNYYIKSISIKENPDIIVIGIPGGTMPFNYEFTNRFGILAYEISQAILPDVVALSLPYSNLSKDFFDLISKSYKYKFGYDIDCYNISNSYFNLQGSQLARTPQYITLDYKFIDEKKKIYTDINTPIYNILNSEDPEKMAEFIINKLQEYGKNQIV</sequence>
<protein>
    <submittedName>
        <fullName evidence="1">Peptide maturation system protein, TIGR04066 family</fullName>
    </submittedName>
</protein>
<evidence type="ECO:0000313" key="1">
    <source>
        <dbReference type="EMBL" id="AGK99602.1"/>
    </source>
</evidence>
<name>R4K8V5_CLOPA</name>
<dbReference type="RefSeq" id="WP_015617868.1">
    <property type="nucleotide sequence ID" value="NC_021183.1"/>
</dbReference>
<organism evidence="1 2">
    <name type="scientific">Clostridium pasteurianum BC1</name>
    <dbReference type="NCBI Taxonomy" id="86416"/>
    <lineage>
        <taxon>Bacteria</taxon>
        <taxon>Bacillati</taxon>
        <taxon>Bacillota</taxon>
        <taxon>Clostridia</taxon>
        <taxon>Eubacteriales</taxon>
        <taxon>Clostridiaceae</taxon>
        <taxon>Clostridium</taxon>
    </lineage>
</organism>
<keyword evidence="2" id="KW-1185">Reference proteome</keyword>
<keyword evidence="1" id="KW-0614">Plasmid</keyword>
<dbReference type="NCBIfam" id="TIGR04066">
    <property type="entry name" value="nat_prod_clost"/>
    <property type="match status" value="1"/>
</dbReference>
<dbReference type="EMBL" id="CP003262">
    <property type="protein sequence ID" value="AGK99602.1"/>
    <property type="molecule type" value="Genomic_DNA"/>
</dbReference>
<dbReference type="Gene3D" id="3.40.50.300">
    <property type="entry name" value="P-loop containing nucleotide triphosphate hydrolases"/>
    <property type="match status" value="1"/>
</dbReference>
<accession>R4K8V5</accession>
<evidence type="ECO:0000313" key="2">
    <source>
        <dbReference type="Proteomes" id="UP000013523"/>
    </source>
</evidence>
<dbReference type="PATRIC" id="fig|86416.3.peg.4921"/>
<proteinExistence type="predicted"/>
<gene>
    <name evidence="1" type="ORF">Clopa_4933</name>
</gene>
<dbReference type="InterPro" id="IPR023823">
    <property type="entry name" value="CHP04066_peptide_maturation"/>
</dbReference>
<dbReference type="KEGG" id="cpas:Clopa_4933"/>